<evidence type="ECO:0000256" key="1">
    <source>
        <dbReference type="SAM" id="MobiDB-lite"/>
    </source>
</evidence>
<organism evidence="2 3">
    <name type="scientific">Apiospora kogelbergensis</name>
    <dbReference type="NCBI Taxonomy" id="1337665"/>
    <lineage>
        <taxon>Eukaryota</taxon>
        <taxon>Fungi</taxon>
        <taxon>Dikarya</taxon>
        <taxon>Ascomycota</taxon>
        <taxon>Pezizomycotina</taxon>
        <taxon>Sordariomycetes</taxon>
        <taxon>Xylariomycetidae</taxon>
        <taxon>Amphisphaeriales</taxon>
        <taxon>Apiosporaceae</taxon>
        <taxon>Apiospora</taxon>
    </lineage>
</organism>
<name>A0AAW0RCZ3_9PEZI</name>
<evidence type="ECO:0008006" key="4">
    <source>
        <dbReference type="Google" id="ProtNLM"/>
    </source>
</evidence>
<feature type="compositionally biased region" description="Polar residues" evidence="1">
    <location>
        <begin position="187"/>
        <end position="201"/>
    </location>
</feature>
<feature type="region of interest" description="Disordered" evidence="1">
    <location>
        <begin position="287"/>
        <end position="360"/>
    </location>
</feature>
<feature type="region of interest" description="Disordered" evidence="1">
    <location>
        <begin position="110"/>
        <end position="201"/>
    </location>
</feature>
<feature type="compositionally biased region" description="Polar residues" evidence="1">
    <location>
        <begin position="323"/>
        <end position="336"/>
    </location>
</feature>
<evidence type="ECO:0000313" key="3">
    <source>
        <dbReference type="Proteomes" id="UP001392437"/>
    </source>
</evidence>
<gene>
    <name evidence="2" type="ORF">PG999_000938</name>
</gene>
<dbReference type="Proteomes" id="UP001392437">
    <property type="component" value="Unassembled WGS sequence"/>
</dbReference>
<feature type="compositionally biased region" description="Polar residues" evidence="1">
    <location>
        <begin position="606"/>
        <end position="617"/>
    </location>
</feature>
<sequence length="617" mass="68774">MCQIVPQASVTPRFGAASDRKCCSSTNLDLCEHNRLAIKLEMGEHVHLQPRPVRPNNSVSRESSLPEEGRPLSTPTTVAYTTQDQAVAYSTVSPFSTYMAYDSSLPTPVSAAGSPYQNSEDSHSKMATIYPHGGNRSQQPTPTIPSRRDSGWLNHTSQHMNMPPSQASSPMDMSSTTTGMLGIHGLETSNSPEGPDMVSSSEPHYWGAFTVSETGQQDDISSPALNSTGLYGTTLPHVEPHDLLRSNAMFSSPSMGMPTTSAPVPILQSTPGMSSMHDYHMTGLGGSSTQYLPITPSHYAAPAKSRRKTQKPRQRKRRESKQDSNNGDSGSGTNAGSDARSPRRLAHVPPEKRITLNEEATEDDRDLIELVYKHFDKKGTSMWECVAKEFSINHADMDRAALQMRVVRAVHKCAVWPECEKDLLRRAEEEYENRRLSEIMKIFGELGGGQSWMIKIPHIAKLLIEMGIDAFDPEFDPKKARRRRKMSSRRRSCTTSALHNPTLMNQYLGEPLLYDEDHSMGRLEHNAVRLSEEDDERLFAHYLKEESQSPEPDSALQDIPQSRALYPQSSPEMTMGQSRSEQVARQACEQLIHQQHGMYMSHPQGAVSSNQQRPRMR</sequence>
<dbReference type="EMBL" id="JAQQWP010000001">
    <property type="protein sequence ID" value="KAK8132765.1"/>
    <property type="molecule type" value="Genomic_DNA"/>
</dbReference>
<comment type="caution">
    <text evidence="2">The sequence shown here is derived from an EMBL/GenBank/DDBJ whole genome shotgun (WGS) entry which is preliminary data.</text>
</comment>
<feature type="region of interest" description="Disordered" evidence="1">
    <location>
        <begin position="47"/>
        <end position="75"/>
    </location>
</feature>
<keyword evidence="3" id="KW-1185">Reference proteome</keyword>
<dbReference type="AlphaFoldDB" id="A0AAW0RCZ3"/>
<feature type="compositionally biased region" description="Basic residues" evidence="1">
    <location>
        <begin position="304"/>
        <end position="319"/>
    </location>
</feature>
<proteinExistence type="predicted"/>
<feature type="compositionally biased region" description="Polar residues" evidence="1">
    <location>
        <begin position="153"/>
        <end position="179"/>
    </location>
</feature>
<feature type="region of interest" description="Disordered" evidence="1">
    <location>
        <begin position="596"/>
        <end position="617"/>
    </location>
</feature>
<evidence type="ECO:0000313" key="2">
    <source>
        <dbReference type="EMBL" id="KAK8132765.1"/>
    </source>
</evidence>
<protein>
    <recommendedName>
        <fullName evidence="4">Myb-like domain-containing protein</fullName>
    </recommendedName>
</protein>
<accession>A0AAW0RCZ3</accession>
<feature type="region of interest" description="Disordered" evidence="1">
    <location>
        <begin position="566"/>
        <end position="585"/>
    </location>
</feature>
<reference evidence="2 3" key="1">
    <citation type="submission" date="2023-01" db="EMBL/GenBank/DDBJ databases">
        <title>Analysis of 21 Apiospora genomes using comparative genomics revels a genus with tremendous synthesis potential of carbohydrate active enzymes and secondary metabolites.</title>
        <authorList>
            <person name="Sorensen T."/>
        </authorList>
    </citation>
    <scope>NUCLEOTIDE SEQUENCE [LARGE SCALE GENOMIC DNA]</scope>
    <source>
        <strain evidence="2 3">CBS 117206</strain>
    </source>
</reference>
<feature type="compositionally biased region" description="Polar residues" evidence="1">
    <location>
        <begin position="567"/>
        <end position="583"/>
    </location>
</feature>